<evidence type="ECO:0000259" key="6">
    <source>
        <dbReference type="Pfam" id="PF24517"/>
    </source>
</evidence>
<keyword evidence="2" id="KW-0964">Secreted</keyword>
<dbReference type="NCBIfam" id="TIGR04183">
    <property type="entry name" value="Por_Secre_tail"/>
    <property type="match status" value="1"/>
</dbReference>
<keyword evidence="3" id="KW-0732">Signal</keyword>
<evidence type="ECO:0000256" key="2">
    <source>
        <dbReference type="ARBA" id="ARBA00022525"/>
    </source>
</evidence>
<accession>A0A644V4M9</accession>
<dbReference type="GO" id="GO:0005576">
    <property type="term" value="C:extracellular region"/>
    <property type="evidence" value="ECO:0007669"/>
    <property type="project" value="UniProtKB-SubCell"/>
</dbReference>
<evidence type="ECO:0000256" key="1">
    <source>
        <dbReference type="ARBA" id="ARBA00004613"/>
    </source>
</evidence>
<feature type="transmembrane region" description="Helical" evidence="4">
    <location>
        <begin position="12"/>
        <end position="31"/>
    </location>
</feature>
<keyword evidence="4" id="KW-1133">Transmembrane helix</keyword>
<evidence type="ECO:0000313" key="7">
    <source>
        <dbReference type="EMBL" id="MPL86299.1"/>
    </source>
</evidence>
<keyword evidence="4" id="KW-0472">Membrane</keyword>
<dbReference type="Pfam" id="PF24517">
    <property type="entry name" value="CBM96"/>
    <property type="match status" value="1"/>
</dbReference>
<evidence type="ECO:0000256" key="4">
    <source>
        <dbReference type="SAM" id="Phobius"/>
    </source>
</evidence>
<comment type="caution">
    <text evidence="7">The sequence shown here is derived from an EMBL/GenBank/DDBJ whole genome shotgun (WGS) entry which is preliminary data.</text>
</comment>
<dbReference type="Pfam" id="PF18962">
    <property type="entry name" value="Por_Secre_tail"/>
    <property type="match status" value="1"/>
</dbReference>
<evidence type="ECO:0000256" key="3">
    <source>
        <dbReference type="ARBA" id="ARBA00022729"/>
    </source>
</evidence>
<sequence length="287" mass="32081">MKTNYTKNEEKRYLTSLSLMITFALFFIVGISTQNINAQSGAVIYPTDDAYQRYTNGTTVYGQQESLLIQFHTDGQWRREAWLKFEIAGLDAEHFDSATVILSPLSTNANIISPMHTIRETTTNWSELTLVSAKKPTLIDVVLDSKEYTPGTPIKLDVTNILKTRLAEEKDTISFNIRPSSVAGALYFHSKESSQSELWPVLLLKGTTVGLIHQGDEGIRFKVANNKLIVSGRESIKTTIFDVTGKVILSKQEAQNSYSINISDLISGIYIVSLQYETGNKIVKIML</sequence>
<keyword evidence="4" id="KW-0812">Transmembrane</keyword>
<feature type="domain" description="Secretion system C-terminal sorting" evidence="5">
    <location>
        <begin position="226"/>
        <end position="286"/>
    </location>
</feature>
<proteinExistence type="predicted"/>
<dbReference type="EMBL" id="VSSQ01000219">
    <property type="protein sequence ID" value="MPL86299.1"/>
    <property type="molecule type" value="Genomic_DNA"/>
</dbReference>
<gene>
    <name evidence="7" type="ORF">SDC9_32279</name>
</gene>
<dbReference type="NCBIfam" id="NF033679">
    <property type="entry name" value="DNRLRE_dom"/>
    <property type="match status" value="1"/>
</dbReference>
<comment type="subcellular location">
    <subcellularLocation>
        <location evidence="1">Secreted</location>
    </subcellularLocation>
</comment>
<organism evidence="7">
    <name type="scientific">bioreactor metagenome</name>
    <dbReference type="NCBI Taxonomy" id="1076179"/>
    <lineage>
        <taxon>unclassified sequences</taxon>
        <taxon>metagenomes</taxon>
        <taxon>ecological metagenomes</taxon>
    </lineage>
</organism>
<feature type="domain" description="Carbohydrate-binding module family 96" evidence="6">
    <location>
        <begin position="44"/>
        <end position="196"/>
    </location>
</feature>
<reference evidence="7" key="1">
    <citation type="submission" date="2019-08" db="EMBL/GenBank/DDBJ databases">
        <authorList>
            <person name="Kucharzyk K."/>
            <person name="Murdoch R.W."/>
            <person name="Higgins S."/>
            <person name="Loffler F."/>
        </authorList>
    </citation>
    <scope>NUCLEOTIDE SEQUENCE</scope>
</reference>
<dbReference type="InterPro" id="IPR026444">
    <property type="entry name" value="Secre_tail"/>
</dbReference>
<name>A0A644V4M9_9ZZZZ</name>
<evidence type="ECO:0000259" key="5">
    <source>
        <dbReference type="Pfam" id="PF18962"/>
    </source>
</evidence>
<dbReference type="AlphaFoldDB" id="A0A644V4M9"/>
<dbReference type="InterPro" id="IPR055372">
    <property type="entry name" value="CBM96"/>
</dbReference>
<protein>
    <submittedName>
        <fullName evidence="7">Uncharacterized protein</fullName>
    </submittedName>
</protein>